<dbReference type="RefSeq" id="WP_220227344.1">
    <property type="nucleotide sequence ID" value="NZ_JAICBX010000001.1"/>
</dbReference>
<keyword evidence="3" id="KW-0255">Endonuclease</keyword>
<dbReference type="GO" id="GO:0004519">
    <property type="term" value="F:endonuclease activity"/>
    <property type="evidence" value="ECO:0007669"/>
    <property type="project" value="UniProtKB-KW"/>
</dbReference>
<dbReference type="Pfam" id="PF03372">
    <property type="entry name" value="Exo_endo_phos"/>
    <property type="match status" value="1"/>
</dbReference>
<keyword evidence="3" id="KW-0540">Nuclease</keyword>
<dbReference type="InterPro" id="IPR005135">
    <property type="entry name" value="Endo/exonuclease/phosphatase"/>
</dbReference>
<keyword evidence="4" id="KW-1185">Reference proteome</keyword>
<evidence type="ECO:0000256" key="1">
    <source>
        <dbReference type="SAM" id="MobiDB-lite"/>
    </source>
</evidence>
<evidence type="ECO:0000313" key="4">
    <source>
        <dbReference type="Proteomes" id="UP001196509"/>
    </source>
</evidence>
<dbReference type="AlphaFoldDB" id="A0AAE3D0F4"/>
<protein>
    <submittedName>
        <fullName evidence="3">Endonuclease/exonuclease/phosphatase family protein</fullName>
    </submittedName>
</protein>
<keyword evidence="3" id="KW-0378">Hydrolase</keyword>
<evidence type="ECO:0000313" key="3">
    <source>
        <dbReference type="EMBL" id="MBW8636681.1"/>
    </source>
</evidence>
<dbReference type="Gene3D" id="3.60.10.10">
    <property type="entry name" value="Endonuclease/exonuclease/phosphatase"/>
    <property type="match status" value="1"/>
</dbReference>
<dbReference type="Proteomes" id="UP001196509">
    <property type="component" value="Unassembled WGS sequence"/>
</dbReference>
<feature type="compositionally biased region" description="Basic and acidic residues" evidence="1">
    <location>
        <begin position="292"/>
        <end position="308"/>
    </location>
</feature>
<evidence type="ECO:0000259" key="2">
    <source>
        <dbReference type="Pfam" id="PF03372"/>
    </source>
</evidence>
<reference evidence="3" key="1">
    <citation type="submission" date="2021-08" db="EMBL/GenBank/DDBJ databases">
        <title>Hoeflea bacterium WL0058 sp. nov., isolated from the sediment.</title>
        <authorList>
            <person name="Wang L."/>
            <person name="Zhang D."/>
        </authorList>
    </citation>
    <scope>NUCLEOTIDE SEQUENCE</scope>
    <source>
        <strain evidence="3">WL0058</strain>
    </source>
</reference>
<sequence>MLLLLPFGASIALPGLALLSATVIQLAHIARFTAVWPRTVKTFKGDPSDTKTFKVLVSNVKQSNRDYNRLIREIRENDPDLALFMEVDEEWLAALKDALSQFADSVECPLDNSYGMALFSKLELQKKSVRFLLNDRIPSFDCTVALRGGEKCRLITVHPEPPVPTDDTVGRDAEISLVGLDVRDTEIPVIVTGDLNDVAWSRTTRRFLRLSGLLDPREGRGQFNSFDARWFFLRWPLDHIFHSAHFRMVRMKRLAFVGSDHFPMFYELALLRRSSDLESDSEDATVDDVEEARELIDTEKKRDRKPIGEDWENG</sequence>
<dbReference type="InterPro" id="IPR036691">
    <property type="entry name" value="Endo/exonu/phosph_ase_sf"/>
</dbReference>
<organism evidence="3 4">
    <name type="scientific">Flavimaribacter sediminis</name>
    <dbReference type="NCBI Taxonomy" id="2865987"/>
    <lineage>
        <taxon>Bacteria</taxon>
        <taxon>Pseudomonadati</taxon>
        <taxon>Pseudomonadota</taxon>
        <taxon>Alphaproteobacteria</taxon>
        <taxon>Hyphomicrobiales</taxon>
        <taxon>Rhizobiaceae</taxon>
        <taxon>Flavimaribacter</taxon>
    </lineage>
</organism>
<accession>A0AAE3D0F4</accession>
<feature type="compositionally biased region" description="Acidic residues" evidence="1">
    <location>
        <begin position="277"/>
        <end position="291"/>
    </location>
</feature>
<proteinExistence type="predicted"/>
<gene>
    <name evidence="3" type="ORF">K1W69_05710</name>
</gene>
<name>A0AAE3D0F4_9HYPH</name>
<dbReference type="SUPFAM" id="SSF56219">
    <property type="entry name" value="DNase I-like"/>
    <property type="match status" value="1"/>
</dbReference>
<comment type="caution">
    <text evidence="3">The sequence shown here is derived from an EMBL/GenBank/DDBJ whole genome shotgun (WGS) entry which is preliminary data.</text>
</comment>
<feature type="region of interest" description="Disordered" evidence="1">
    <location>
        <begin position="276"/>
        <end position="314"/>
    </location>
</feature>
<dbReference type="EMBL" id="JAICBX010000001">
    <property type="protein sequence ID" value="MBW8636681.1"/>
    <property type="molecule type" value="Genomic_DNA"/>
</dbReference>
<feature type="domain" description="Endonuclease/exonuclease/phosphatase" evidence="2">
    <location>
        <begin position="59"/>
        <end position="261"/>
    </location>
</feature>